<evidence type="ECO:0000256" key="1">
    <source>
        <dbReference type="SAM" id="SignalP"/>
    </source>
</evidence>
<dbReference type="EMBL" id="QSON01000005">
    <property type="protein sequence ID" value="RGJ04610.1"/>
    <property type="molecule type" value="Genomic_DNA"/>
</dbReference>
<organism evidence="3 4">
    <name type="scientific">Hungatella hathewayi</name>
    <dbReference type="NCBI Taxonomy" id="154046"/>
    <lineage>
        <taxon>Bacteria</taxon>
        <taxon>Bacillati</taxon>
        <taxon>Bacillota</taxon>
        <taxon>Clostridia</taxon>
        <taxon>Lachnospirales</taxon>
        <taxon>Lachnospiraceae</taxon>
        <taxon>Hungatella</taxon>
    </lineage>
</organism>
<name>A0A374P7T8_9FIRM</name>
<dbReference type="AlphaFoldDB" id="A0A374P7T8"/>
<accession>A0A374P7T8</accession>
<dbReference type="InterPro" id="IPR025164">
    <property type="entry name" value="Toastrack_DUF4097"/>
</dbReference>
<dbReference type="Proteomes" id="UP000263014">
    <property type="component" value="Unassembled WGS sequence"/>
</dbReference>
<evidence type="ECO:0000259" key="2">
    <source>
        <dbReference type="Pfam" id="PF13349"/>
    </source>
</evidence>
<gene>
    <name evidence="3" type="ORF">DXD79_11790</name>
</gene>
<feature type="chain" id="PRO_5038575363" description="DUF4097 domain-containing protein" evidence="1">
    <location>
        <begin position="32"/>
        <end position="311"/>
    </location>
</feature>
<comment type="caution">
    <text evidence="3">The sequence shown here is derived from an EMBL/GenBank/DDBJ whole genome shotgun (WGS) entry which is preliminary data.</text>
</comment>
<proteinExistence type="predicted"/>
<reference evidence="3 4" key="1">
    <citation type="submission" date="2018-08" db="EMBL/GenBank/DDBJ databases">
        <title>A genome reference for cultivated species of the human gut microbiota.</title>
        <authorList>
            <person name="Zou Y."/>
            <person name="Xue W."/>
            <person name="Luo G."/>
        </authorList>
    </citation>
    <scope>NUCLEOTIDE SEQUENCE [LARGE SCALE GENOMIC DNA]</scope>
    <source>
        <strain evidence="3 4">TM09-12</strain>
    </source>
</reference>
<sequence length="311" mass="32704">MNHSIIGGIIMFSKTQIAAALASLLCLTALSGGCSSSQGPTQTKEFSLTDVKSIMVDYDGESVTMKECNSDKIVVVEYMDKTQKSYFAKIDLVGGVLTISEGARPIGNGVHSYMELYLPEAYQDSLSIHTTNGNILSGVALTLDSFHADTTNGELEVSNLTADKIVFKSTGGKLTAKNISAQVCAIDTTNADTRLDSITGMIEYKSKGGDLTVDEGVGSGNFKVTGDGSLKLTFAEVTGDLSAYTKNGSITLVIPDSLHFAFTATTQNGTTQTSFPELLSITEKTAGGTIGNDADVKIGLETKNGDINVTK</sequence>
<evidence type="ECO:0000313" key="4">
    <source>
        <dbReference type="Proteomes" id="UP000263014"/>
    </source>
</evidence>
<dbReference type="Pfam" id="PF13349">
    <property type="entry name" value="DUF4097"/>
    <property type="match status" value="1"/>
</dbReference>
<feature type="signal peptide" evidence="1">
    <location>
        <begin position="1"/>
        <end position="31"/>
    </location>
</feature>
<protein>
    <recommendedName>
        <fullName evidence="2">DUF4097 domain-containing protein</fullName>
    </recommendedName>
</protein>
<evidence type="ECO:0000313" key="3">
    <source>
        <dbReference type="EMBL" id="RGJ04610.1"/>
    </source>
</evidence>
<feature type="domain" description="DUF4097" evidence="2">
    <location>
        <begin position="52"/>
        <end position="310"/>
    </location>
</feature>
<keyword evidence="1" id="KW-0732">Signal</keyword>